<sequence>MIGNDLNPARWRRALAQHGRAQIPEFLHPQEAFALYRCLAEQLSWHLAAGGGDRAWVSARGAYPEGDAYQQIAMRAHDRAQRGHQYLHDCYAPDDARNEDESGGLAIDAVPDSFNSAEFLSRIRMLTGDIALSRVGVQAIRLRPGQFLLPETSTAADDGRRYAYMLHLSPVWRAEWGGLLQSIDDQGDIGETFLPRWNALTVFRLPQRRQVTLVAPWAHRPQYGIGGYWLAG</sequence>
<evidence type="ECO:0000313" key="3">
    <source>
        <dbReference type="Proteomes" id="UP001431217"/>
    </source>
</evidence>
<name>A0ABT0MMC7_9GAMM</name>
<feature type="domain" description="Prolyl 3,4-dihydroxylase TPA1/OFD1 N-terminal" evidence="1">
    <location>
        <begin position="144"/>
        <end position="227"/>
    </location>
</feature>
<comment type="caution">
    <text evidence="2">The sequence shown here is derived from an EMBL/GenBank/DDBJ whole genome shotgun (WGS) entry which is preliminary data.</text>
</comment>
<dbReference type="Pfam" id="PF13661">
    <property type="entry name" value="2OG-FeII_Oxy_4"/>
    <property type="match status" value="1"/>
</dbReference>
<proteinExistence type="predicted"/>
<dbReference type="Proteomes" id="UP001431217">
    <property type="component" value="Unassembled WGS sequence"/>
</dbReference>
<dbReference type="RefSeq" id="WP_249475701.1">
    <property type="nucleotide sequence ID" value="NZ_JAMBEP010000004.1"/>
</dbReference>
<organism evidence="2 3">
    <name type="scientific">Luteimonas galliterrae</name>
    <dbReference type="NCBI Taxonomy" id="2940486"/>
    <lineage>
        <taxon>Bacteria</taxon>
        <taxon>Pseudomonadati</taxon>
        <taxon>Pseudomonadota</taxon>
        <taxon>Gammaproteobacteria</taxon>
        <taxon>Lysobacterales</taxon>
        <taxon>Lysobacteraceae</taxon>
        <taxon>Luteimonas</taxon>
    </lineage>
</organism>
<gene>
    <name evidence="2" type="ORF">M2650_14380</name>
</gene>
<accession>A0ABT0MMC7</accession>
<reference evidence="2 3" key="1">
    <citation type="submission" date="2022-05" db="EMBL/GenBank/DDBJ databases">
        <title>Luteimonas sp. SX5, whole genome shotgun sequencing project.</title>
        <authorList>
            <person name="Zhao G."/>
            <person name="Shen L."/>
        </authorList>
    </citation>
    <scope>NUCLEOTIDE SEQUENCE [LARGE SCALE GENOMIC DNA]</scope>
    <source>
        <strain evidence="2 3">SX5</strain>
    </source>
</reference>
<dbReference type="EMBL" id="JAMBEP010000004">
    <property type="protein sequence ID" value="MCL1635813.1"/>
    <property type="molecule type" value="Genomic_DNA"/>
</dbReference>
<dbReference type="Gene3D" id="2.60.120.620">
    <property type="entry name" value="q2cbj1_9rhob like domain"/>
    <property type="match status" value="1"/>
</dbReference>
<protein>
    <recommendedName>
        <fullName evidence="1">Prolyl 3,4-dihydroxylase TPA1/OFD1 N-terminal domain-containing protein</fullName>
    </recommendedName>
</protein>
<keyword evidence="3" id="KW-1185">Reference proteome</keyword>
<evidence type="ECO:0000313" key="2">
    <source>
        <dbReference type="EMBL" id="MCL1635813.1"/>
    </source>
</evidence>
<evidence type="ECO:0000259" key="1">
    <source>
        <dbReference type="Pfam" id="PF13661"/>
    </source>
</evidence>
<dbReference type="InterPro" id="IPR039558">
    <property type="entry name" value="TPA1/OFD1_N"/>
</dbReference>